<keyword evidence="2" id="KW-1185">Reference proteome</keyword>
<sequence length="331" mass="35327">MPDLPHGRAALGVPALLAALLLAGCAEPPDPIDRATAEAVLADNIASADQVEQALERVARLCVENLGFTVHPAATEYEEPTDIRGLLGEWVYSAPDPALPPEEIYGIRVDDPAITLMYEGADGEGVRTEPDPFTELPQGDQDAYFAAYYGSPGMEAETVQLPDVGESERAGGGCMREAEDALADGAYPDYLNHAGLAGARGGTDWAVDERVAEALHAWSDCMDDRGYDYAEPIHLRSALFSRAGDLKAAWQIEGSMSLEEAEAALAGEVVATAGDDAACHAASKLEDVQVAVFWEYLIAYVSAHEEAFYSFHKRAQDMQVRAQEVLAAGGL</sequence>
<protein>
    <submittedName>
        <fullName evidence="1">Uncharacterized protein</fullName>
    </submittedName>
</protein>
<evidence type="ECO:0000313" key="1">
    <source>
        <dbReference type="EMBL" id="GLI41603.1"/>
    </source>
</evidence>
<accession>A0A9W6G7D6</accession>
<reference evidence="1" key="1">
    <citation type="submission" date="2022-12" db="EMBL/GenBank/DDBJ databases">
        <title>Reference genome sequencing for broad-spectrum identification of bacterial and archaeal isolates by mass spectrometry.</title>
        <authorList>
            <person name="Sekiguchi Y."/>
            <person name="Tourlousse D.M."/>
        </authorList>
    </citation>
    <scope>NUCLEOTIDE SEQUENCE</scope>
    <source>
        <strain evidence="1">LLR39Z86</strain>
    </source>
</reference>
<name>A0A9W6G7D6_9ACTN</name>
<comment type="caution">
    <text evidence="1">The sequence shown here is derived from an EMBL/GenBank/DDBJ whole genome shotgun (WGS) entry which is preliminary data.</text>
</comment>
<organism evidence="1 2">
    <name type="scientific">Glycomyces algeriensis</name>
    <dbReference type="NCBI Taxonomy" id="256037"/>
    <lineage>
        <taxon>Bacteria</taxon>
        <taxon>Bacillati</taxon>
        <taxon>Actinomycetota</taxon>
        <taxon>Actinomycetes</taxon>
        <taxon>Glycomycetales</taxon>
        <taxon>Glycomycetaceae</taxon>
        <taxon>Glycomyces</taxon>
    </lineage>
</organism>
<dbReference type="RefSeq" id="WP_270117766.1">
    <property type="nucleotide sequence ID" value="NZ_BAAAOL010000013.1"/>
</dbReference>
<dbReference type="EMBL" id="BSDT01000001">
    <property type="protein sequence ID" value="GLI41603.1"/>
    <property type="molecule type" value="Genomic_DNA"/>
</dbReference>
<gene>
    <name evidence="1" type="ORF">GALLR39Z86_14530</name>
</gene>
<evidence type="ECO:0000313" key="2">
    <source>
        <dbReference type="Proteomes" id="UP001144313"/>
    </source>
</evidence>
<proteinExistence type="predicted"/>
<dbReference type="AlphaFoldDB" id="A0A9W6G7D6"/>
<dbReference type="Proteomes" id="UP001144313">
    <property type="component" value="Unassembled WGS sequence"/>
</dbReference>